<accession>A0A3M0CI97</accession>
<keyword evidence="5" id="KW-1015">Disulfide bond</keyword>
<dbReference type="InterPro" id="IPR013766">
    <property type="entry name" value="Thioredoxin_domain"/>
</dbReference>
<comment type="caution">
    <text evidence="9">The sequence shown here is derived from an EMBL/GenBank/DDBJ whole genome shotgun (WGS) entry which is preliminary data.</text>
</comment>
<evidence type="ECO:0000313" key="9">
    <source>
        <dbReference type="EMBL" id="RMB08555.1"/>
    </source>
</evidence>
<feature type="chain" id="PRO_5018124727" evidence="7">
    <location>
        <begin position="26"/>
        <end position="261"/>
    </location>
</feature>
<comment type="similarity">
    <text evidence="2">Belongs to the thioredoxin family. DsbA subfamily.</text>
</comment>
<feature type="signal peptide" evidence="7">
    <location>
        <begin position="1"/>
        <end position="25"/>
    </location>
</feature>
<keyword evidence="9" id="KW-0413">Isomerase</keyword>
<dbReference type="InterPro" id="IPR041205">
    <property type="entry name" value="ScsC_N"/>
</dbReference>
<dbReference type="Proteomes" id="UP000271227">
    <property type="component" value="Unassembled WGS sequence"/>
</dbReference>
<reference evidence="9 10" key="1">
    <citation type="submission" date="2018-10" db="EMBL/GenBank/DDBJ databases">
        <title>Genomic Encyclopedia of Archaeal and Bacterial Type Strains, Phase II (KMG-II): from individual species to whole genera.</title>
        <authorList>
            <person name="Goeker M."/>
        </authorList>
    </citation>
    <scope>NUCLEOTIDE SEQUENCE [LARGE SCALE GENOMIC DNA]</scope>
    <source>
        <strain evidence="9 10">DSM 25217</strain>
    </source>
</reference>
<dbReference type="GO" id="GO:0016853">
    <property type="term" value="F:isomerase activity"/>
    <property type="evidence" value="ECO:0007669"/>
    <property type="project" value="UniProtKB-KW"/>
</dbReference>
<dbReference type="GO" id="GO:0016491">
    <property type="term" value="F:oxidoreductase activity"/>
    <property type="evidence" value="ECO:0007669"/>
    <property type="project" value="UniProtKB-KW"/>
</dbReference>
<dbReference type="InterPro" id="IPR012336">
    <property type="entry name" value="Thioredoxin-like_fold"/>
</dbReference>
<dbReference type="OrthoDB" id="9780147at2"/>
<evidence type="ECO:0000256" key="5">
    <source>
        <dbReference type="ARBA" id="ARBA00023157"/>
    </source>
</evidence>
<keyword evidence="3 7" id="KW-0732">Signal</keyword>
<keyword evidence="4" id="KW-0560">Oxidoreductase</keyword>
<evidence type="ECO:0000256" key="3">
    <source>
        <dbReference type="ARBA" id="ARBA00022729"/>
    </source>
</evidence>
<evidence type="ECO:0000259" key="8">
    <source>
        <dbReference type="PROSITE" id="PS51352"/>
    </source>
</evidence>
<dbReference type="Gene3D" id="3.40.30.10">
    <property type="entry name" value="Glutaredoxin"/>
    <property type="match status" value="1"/>
</dbReference>
<organism evidence="9 10">
    <name type="scientific">Eilatimonas milleporae</name>
    <dbReference type="NCBI Taxonomy" id="911205"/>
    <lineage>
        <taxon>Bacteria</taxon>
        <taxon>Pseudomonadati</taxon>
        <taxon>Pseudomonadota</taxon>
        <taxon>Alphaproteobacteria</taxon>
        <taxon>Kordiimonadales</taxon>
        <taxon>Kordiimonadaceae</taxon>
        <taxon>Eilatimonas</taxon>
    </lineage>
</organism>
<comment type="function">
    <text evidence="1">May be required for disulfide bond formation in some proteins.</text>
</comment>
<dbReference type="RefSeq" id="WP_121937912.1">
    <property type="nucleotide sequence ID" value="NZ_REFR01000010.1"/>
</dbReference>
<keyword evidence="6" id="KW-0676">Redox-active center</keyword>
<dbReference type="CDD" id="cd03023">
    <property type="entry name" value="DsbA_Com1_like"/>
    <property type="match status" value="1"/>
</dbReference>
<keyword evidence="10" id="KW-1185">Reference proteome</keyword>
<protein>
    <submittedName>
        <fullName evidence="9">Protein-disulfide isomerase</fullName>
    </submittedName>
</protein>
<dbReference type="SUPFAM" id="SSF52833">
    <property type="entry name" value="Thioredoxin-like"/>
    <property type="match status" value="1"/>
</dbReference>
<sequence>MVKKMLPAFASIATMVLLFGVLSAAKGPLADDTPVDSSEREKIEQVIADYLEKNPDVVIRAIQEYQRRQQMAQIDLYRDYLESDESAPVLGNPNGDVTLIEFFDFRCGFCRRHFAEVMKLVSEDGNIRFIPKQFPVLDQPDAPPVSRIAARAALAAQRQGKYADLHTALLTSEGGLDEDTIYKVAEQTGLDIAQLKKDMRDPLIEKTIENTLAIGREMGIQGTPFYIIGDDFVNGARGFDYLKDTVSRVRDRAAAERAAGR</sequence>
<evidence type="ECO:0000256" key="6">
    <source>
        <dbReference type="ARBA" id="ARBA00023284"/>
    </source>
</evidence>
<dbReference type="AlphaFoldDB" id="A0A3M0CI97"/>
<dbReference type="Pfam" id="PF18312">
    <property type="entry name" value="ScsC_N"/>
    <property type="match status" value="1"/>
</dbReference>
<evidence type="ECO:0000256" key="2">
    <source>
        <dbReference type="ARBA" id="ARBA00005791"/>
    </source>
</evidence>
<dbReference type="Pfam" id="PF13462">
    <property type="entry name" value="Thioredoxin_4"/>
    <property type="match status" value="1"/>
</dbReference>
<dbReference type="InParanoid" id="A0A3M0CI97"/>
<dbReference type="PANTHER" id="PTHR13887:SF14">
    <property type="entry name" value="DISULFIDE BOND FORMATION PROTEIN D"/>
    <property type="match status" value="1"/>
</dbReference>
<gene>
    <name evidence="9" type="ORF">BXY39_1190</name>
</gene>
<dbReference type="PROSITE" id="PS51352">
    <property type="entry name" value="THIOREDOXIN_2"/>
    <property type="match status" value="1"/>
</dbReference>
<dbReference type="InterPro" id="IPR036249">
    <property type="entry name" value="Thioredoxin-like_sf"/>
</dbReference>
<evidence type="ECO:0000256" key="7">
    <source>
        <dbReference type="SAM" id="SignalP"/>
    </source>
</evidence>
<feature type="domain" description="Thioredoxin" evidence="8">
    <location>
        <begin position="48"/>
        <end position="251"/>
    </location>
</feature>
<proteinExistence type="inferred from homology"/>
<name>A0A3M0CI97_9PROT</name>
<evidence type="ECO:0000256" key="1">
    <source>
        <dbReference type="ARBA" id="ARBA00003565"/>
    </source>
</evidence>
<dbReference type="EMBL" id="REFR01000010">
    <property type="protein sequence ID" value="RMB08555.1"/>
    <property type="molecule type" value="Genomic_DNA"/>
</dbReference>
<evidence type="ECO:0000313" key="10">
    <source>
        <dbReference type="Proteomes" id="UP000271227"/>
    </source>
</evidence>
<evidence type="ECO:0000256" key="4">
    <source>
        <dbReference type="ARBA" id="ARBA00023002"/>
    </source>
</evidence>
<dbReference type="PANTHER" id="PTHR13887">
    <property type="entry name" value="GLUTATHIONE S-TRANSFERASE KAPPA"/>
    <property type="match status" value="1"/>
</dbReference>